<evidence type="ECO:0000256" key="1">
    <source>
        <dbReference type="ARBA" id="ARBA00022485"/>
    </source>
</evidence>
<keyword evidence="1" id="KW-0004">4Fe-4S</keyword>
<proteinExistence type="predicted"/>
<feature type="domain" description="4Fe-4S Mo/W bis-MGD-type" evidence="7">
    <location>
        <begin position="15"/>
        <end position="71"/>
    </location>
</feature>
<dbReference type="OrthoDB" id="7376058at2"/>
<dbReference type="Proteomes" id="UP000179769">
    <property type="component" value="Unassembled WGS sequence"/>
</dbReference>
<dbReference type="InterPro" id="IPR006657">
    <property type="entry name" value="MoPterin_dinucl-bd_dom"/>
</dbReference>
<dbReference type="Pfam" id="PF01568">
    <property type="entry name" value="Molydop_binding"/>
    <property type="match status" value="1"/>
</dbReference>
<keyword evidence="2" id="KW-0479">Metal-binding</keyword>
<dbReference type="Gene3D" id="2.40.40.20">
    <property type="match status" value="1"/>
</dbReference>
<accession>A0A1S1R228</accession>
<dbReference type="GO" id="GO:0051539">
    <property type="term" value="F:4 iron, 4 sulfur cluster binding"/>
    <property type="evidence" value="ECO:0007669"/>
    <property type="project" value="UniProtKB-KW"/>
</dbReference>
<dbReference type="PROSITE" id="PS51669">
    <property type="entry name" value="4FE4S_MOW_BIS_MGD"/>
    <property type="match status" value="1"/>
</dbReference>
<dbReference type="RefSeq" id="WP_071060351.1">
    <property type="nucleotide sequence ID" value="NZ_MAXA01000058.1"/>
</dbReference>
<evidence type="ECO:0000256" key="4">
    <source>
        <dbReference type="ARBA" id="ARBA00023004"/>
    </source>
</evidence>
<dbReference type="InterPro" id="IPR006963">
    <property type="entry name" value="Mopterin_OxRdtase_4Fe-4S_dom"/>
</dbReference>
<dbReference type="GO" id="GO:0016020">
    <property type="term" value="C:membrane"/>
    <property type="evidence" value="ECO:0007669"/>
    <property type="project" value="TreeGrafter"/>
</dbReference>
<feature type="region of interest" description="Disordered" evidence="6">
    <location>
        <begin position="657"/>
        <end position="678"/>
    </location>
</feature>
<dbReference type="EMBL" id="MAXA01000058">
    <property type="protein sequence ID" value="OHV40993.1"/>
    <property type="molecule type" value="Genomic_DNA"/>
</dbReference>
<dbReference type="AlphaFoldDB" id="A0A1S1R228"/>
<dbReference type="Pfam" id="PF00384">
    <property type="entry name" value="Molybdopterin"/>
    <property type="match status" value="1"/>
</dbReference>
<evidence type="ECO:0000259" key="7">
    <source>
        <dbReference type="PROSITE" id="PS51669"/>
    </source>
</evidence>
<gene>
    <name evidence="8" type="ORF">BBK14_11665</name>
</gene>
<organism evidence="8 9">
    <name type="scientific">Parafrankia soli</name>
    <dbReference type="NCBI Taxonomy" id="2599596"/>
    <lineage>
        <taxon>Bacteria</taxon>
        <taxon>Bacillati</taxon>
        <taxon>Actinomycetota</taxon>
        <taxon>Actinomycetes</taxon>
        <taxon>Frankiales</taxon>
        <taxon>Frankiaceae</taxon>
        <taxon>Parafrankia</taxon>
    </lineage>
</organism>
<keyword evidence="3" id="KW-0560">Oxidoreductase</keyword>
<dbReference type="SMART" id="SM00926">
    <property type="entry name" value="Molybdop_Fe4S4"/>
    <property type="match status" value="1"/>
</dbReference>
<dbReference type="GO" id="GO:0043546">
    <property type="term" value="F:molybdopterin cofactor binding"/>
    <property type="evidence" value="ECO:0007669"/>
    <property type="project" value="InterPro"/>
</dbReference>
<comment type="caution">
    <text evidence="8">The sequence shown here is derived from an EMBL/GenBank/DDBJ whole genome shotgun (WGS) entry which is preliminary data.</text>
</comment>
<dbReference type="Gene3D" id="3.40.50.740">
    <property type="match status" value="1"/>
</dbReference>
<dbReference type="InterPro" id="IPR009010">
    <property type="entry name" value="Asp_de-COase-like_dom_sf"/>
</dbReference>
<dbReference type="Gene3D" id="3.40.228.10">
    <property type="entry name" value="Dimethylsulfoxide Reductase, domain 2"/>
    <property type="match status" value="1"/>
</dbReference>
<keyword evidence="4" id="KW-0408">Iron</keyword>
<dbReference type="GO" id="GO:0046872">
    <property type="term" value="F:metal ion binding"/>
    <property type="evidence" value="ECO:0007669"/>
    <property type="project" value="UniProtKB-KW"/>
</dbReference>
<reference evidence="9" key="1">
    <citation type="submission" date="2016-07" db="EMBL/GenBank/DDBJ databases">
        <title>Frankia sp. NRRL B-16219 Genome sequencing.</title>
        <authorList>
            <person name="Ghodhbane-Gtari F."/>
            <person name="Swanson E."/>
            <person name="Gueddou A."/>
            <person name="Louati M."/>
            <person name="Nouioui I."/>
            <person name="Hezbri K."/>
            <person name="Abebe-Akele F."/>
            <person name="Simpson S."/>
            <person name="Morris K."/>
            <person name="Thomas K."/>
            <person name="Gtari M."/>
            <person name="Tisa L.S."/>
        </authorList>
    </citation>
    <scope>NUCLEOTIDE SEQUENCE [LARGE SCALE GENOMIC DNA]</scope>
    <source>
        <strain evidence="9">NRRL B-16219</strain>
    </source>
</reference>
<evidence type="ECO:0000313" key="9">
    <source>
        <dbReference type="Proteomes" id="UP000179769"/>
    </source>
</evidence>
<dbReference type="SUPFAM" id="SSF53706">
    <property type="entry name" value="Formate dehydrogenase/DMSO reductase, domains 1-3"/>
    <property type="match status" value="1"/>
</dbReference>
<name>A0A1S1R228_9ACTN</name>
<dbReference type="PANTHER" id="PTHR43105:SF9">
    <property type="entry name" value="NADPH-FE(3+) OXIDOREDUCTASE SUBUNIT ALPHA"/>
    <property type="match status" value="1"/>
</dbReference>
<dbReference type="Gene3D" id="2.20.25.90">
    <property type="entry name" value="ADC-like domains"/>
    <property type="match status" value="1"/>
</dbReference>
<dbReference type="PANTHER" id="PTHR43105">
    <property type="entry name" value="RESPIRATORY NITRATE REDUCTASE"/>
    <property type="match status" value="1"/>
</dbReference>
<evidence type="ECO:0000256" key="6">
    <source>
        <dbReference type="SAM" id="MobiDB-lite"/>
    </source>
</evidence>
<dbReference type="GO" id="GO:0016491">
    <property type="term" value="F:oxidoreductase activity"/>
    <property type="evidence" value="ECO:0007669"/>
    <property type="project" value="UniProtKB-KW"/>
</dbReference>
<keyword evidence="9" id="KW-1185">Reference proteome</keyword>
<sequence>MMKRTSTGTGTAAGSVTALRVCPLCEATCGLELRITDGRVTAARGDAEHVFSRGYLCAKGASLPQLLGDPDRLRRPLLRDRATGEHREVDWDEAFAAVHAGLRRVVSAHGPAVVAAYLGNPNAHSMAGAQHRPAFTRALRTRAVFSASTVDQMPMHVACGLVFGHPSLIPVPDLDRTDHLLMLGANPAVSNGSLCTAPDFPGRLAGIRARGGRVVVVDPRRTRTAALADEHLPIRPGTDALWLFAIVNVLATEGLVRPGPLAAHLSGADSVAELAAPFTPERVAASCGIPAETTRRTARELAAAPRAAVYGRMGTTTVEFGTLTSWLTIALNAITGNLDVPGGAMFGRGAHGRADRVPGGRGGGRGWRTGRWHTRVRGLPEVMGELPAAALAEEMDTPGDGRLRALFTIAGNPALSTPDSARLAAALAQLDFMVSVDPYLNETSRHADVVLPPADPARVGHYDFALGALAVRTVATYSPPALPPYPGGMAEHDILARLTLIALALAAEPADADATTDAELPVEDPRPADAAVWTDTAVAAFHEYLIEEALRRAVTEPGSPVAGRDVAELGALVDGDGAPERLLDIALRTGHFGDAFGARPGGLSLATLWANPHGIDLGPLEPRIPAMLRTASATVELCPDPIVADAARLRAALDAHEAAEGREPSMTPGSPEAPESPGLTLIGRRHLRTNNSWLHNVPAMARGRDRCTLLVHPDDAARHGVRDGGSARITSTAGSLDVRVQVSDEMMAGVVCLPHGWGHGLAGTRMSVAAGHPGVNTNILTDSSRIDPLSGTAVLNGIPVWIGPVG</sequence>
<dbReference type="SUPFAM" id="SSF50692">
    <property type="entry name" value="ADC-like"/>
    <property type="match status" value="1"/>
</dbReference>
<evidence type="ECO:0000256" key="2">
    <source>
        <dbReference type="ARBA" id="ARBA00022723"/>
    </source>
</evidence>
<keyword evidence="5" id="KW-0411">Iron-sulfur</keyword>
<evidence type="ECO:0000256" key="3">
    <source>
        <dbReference type="ARBA" id="ARBA00023002"/>
    </source>
</evidence>
<dbReference type="InterPro" id="IPR006656">
    <property type="entry name" value="Mopterin_OxRdtase"/>
</dbReference>
<evidence type="ECO:0000256" key="5">
    <source>
        <dbReference type="ARBA" id="ARBA00023014"/>
    </source>
</evidence>
<dbReference type="InterPro" id="IPR050123">
    <property type="entry name" value="Prok_molybdopt-oxidoreductase"/>
</dbReference>
<protein>
    <submittedName>
        <fullName evidence="8">Molybdopterin-binding oxidoreductase</fullName>
    </submittedName>
</protein>
<dbReference type="Pfam" id="PF04879">
    <property type="entry name" value="Molybdop_Fe4S4"/>
    <property type="match status" value="1"/>
</dbReference>
<evidence type="ECO:0000313" key="8">
    <source>
        <dbReference type="EMBL" id="OHV40993.1"/>
    </source>
</evidence>